<dbReference type="Proteomes" id="UP000287033">
    <property type="component" value="Unassembled WGS sequence"/>
</dbReference>
<evidence type="ECO:0000313" key="1">
    <source>
        <dbReference type="EMBL" id="GCC30402.1"/>
    </source>
</evidence>
<proteinExistence type="predicted"/>
<dbReference type="EMBL" id="BEZZ01000301">
    <property type="protein sequence ID" value="GCC30402.1"/>
    <property type="molecule type" value="Genomic_DNA"/>
</dbReference>
<accession>A0A401SJ29</accession>
<comment type="caution">
    <text evidence="1">The sequence shown here is derived from an EMBL/GenBank/DDBJ whole genome shotgun (WGS) entry which is preliminary data.</text>
</comment>
<reference evidence="1 2" key="1">
    <citation type="journal article" date="2018" name="Nat. Ecol. Evol.">
        <title>Shark genomes provide insights into elasmobranch evolution and the origin of vertebrates.</title>
        <authorList>
            <person name="Hara Y"/>
            <person name="Yamaguchi K"/>
            <person name="Onimaru K"/>
            <person name="Kadota M"/>
            <person name="Koyanagi M"/>
            <person name="Keeley SD"/>
            <person name="Tatsumi K"/>
            <person name="Tanaka K"/>
            <person name="Motone F"/>
            <person name="Kageyama Y"/>
            <person name="Nozu R"/>
            <person name="Adachi N"/>
            <person name="Nishimura O"/>
            <person name="Nakagawa R"/>
            <person name="Tanegashima C"/>
            <person name="Kiyatake I"/>
            <person name="Matsumoto R"/>
            <person name="Murakumo K"/>
            <person name="Nishida K"/>
            <person name="Terakita A"/>
            <person name="Kuratani S"/>
            <person name="Sato K"/>
            <person name="Hyodo S Kuraku.S."/>
        </authorList>
    </citation>
    <scope>NUCLEOTIDE SEQUENCE [LARGE SCALE GENOMIC DNA]</scope>
</reference>
<protein>
    <submittedName>
        <fullName evidence="1">Uncharacterized protein</fullName>
    </submittedName>
</protein>
<sequence>MWVLVIGHFMGKKDYSGFPNSDFVANKFDSDLMRDIQRLKNRALLQDLIRYLPSLVKHETRDNYKEQATVNKNSIRLPVILQQFSRRRQRAG</sequence>
<dbReference type="AlphaFoldDB" id="A0A401SJ29"/>
<gene>
    <name evidence="1" type="ORF">chiPu_0008853</name>
</gene>
<name>A0A401SJ29_CHIPU</name>
<organism evidence="1 2">
    <name type="scientific">Chiloscyllium punctatum</name>
    <name type="common">Brownbanded bambooshark</name>
    <name type="synonym">Hemiscyllium punctatum</name>
    <dbReference type="NCBI Taxonomy" id="137246"/>
    <lineage>
        <taxon>Eukaryota</taxon>
        <taxon>Metazoa</taxon>
        <taxon>Chordata</taxon>
        <taxon>Craniata</taxon>
        <taxon>Vertebrata</taxon>
        <taxon>Chondrichthyes</taxon>
        <taxon>Elasmobranchii</taxon>
        <taxon>Galeomorphii</taxon>
        <taxon>Galeoidea</taxon>
        <taxon>Orectolobiformes</taxon>
        <taxon>Hemiscylliidae</taxon>
        <taxon>Chiloscyllium</taxon>
    </lineage>
</organism>
<keyword evidence="2" id="KW-1185">Reference proteome</keyword>
<evidence type="ECO:0000313" key="2">
    <source>
        <dbReference type="Proteomes" id="UP000287033"/>
    </source>
</evidence>